<dbReference type="AlphaFoldDB" id="A0A5M9HE05"/>
<feature type="domain" description="DUF5017" evidence="1">
    <location>
        <begin position="17"/>
        <end position="197"/>
    </location>
</feature>
<dbReference type="PROSITE" id="PS51257">
    <property type="entry name" value="PROKAR_LIPOPROTEIN"/>
    <property type="match status" value="1"/>
</dbReference>
<dbReference type="OrthoDB" id="1082472at2"/>
<dbReference type="EMBL" id="VWNE01000007">
    <property type="protein sequence ID" value="KAA8484719.1"/>
    <property type="molecule type" value="Genomic_DNA"/>
</dbReference>
<dbReference type="Pfam" id="PF16409">
    <property type="entry name" value="DUF5017"/>
    <property type="match status" value="1"/>
</dbReference>
<evidence type="ECO:0000313" key="2">
    <source>
        <dbReference type="EMBL" id="KAA8484719.1"/>
    </source>
</evidence>
<evidence type="ECO:0000313" key="3">
    <source>
        <dbReference type="Proteomes" id="UP000322918"/>
    </source>
</evidence>
<dbReference type="Proteomes" id="UP000322918">
    <property type="component" value="Unassembled WGS sequence"/>
</dbReference>
<evidence type="ECO:0000259" key="1">
    <source>
        <dbReference type="Pfam" id="PF16409"/>
    </source>
</evidence>
<reference evidence="2 3" key="1">
    <citation type="submission" date="2019-09" db="EMBL/GenBank/DDBJ databases">
        <title>Pararcticibacter amylolyticus gen. nov., sp. nov., isolated from a rottenly hemp rope, and reclassification of Pedobacter tournemirensis as Pararcticibacter tournemirensis comb. nov.</title>
        <authorList>
            <person name="Cai Y."/>
        </authorList>
    </citation>
    <scope>NUCLEOTIDE SEQUENCE [LARGE SCALE GENOMIC DNA]</scope>
    <source>
        <strain evidence="2 3">TF5-37.2-LB10</strain>
    </source>
</reference>
<protein>
    <submittedName>
        <fullName evidence="2">DUF5017 domain-containing protein</fullName>
    </submittedName>
</protein>
<gene>
    <name evidence="2" type="ORF">F1649_05980</name>
</gene>
<accession>A0A5M9HE05</accession>
<sequence>MIMKYIYIVLLAFTIVSCSKEMDVKAPDFDVQLEKLTYKVGDTVRFNFSGKAENITFYSGMPGADYEYRDRTQVEGGVPQIEVVTQYGGGGTQINSLRLMVTTELDQLTKEAVLAANWTDITSRAVIAKNATVTQSGPIDVSDILQPGKSLFFALKFVGAQDPNNAGGNWIIPGFNAKYILADGTPLPIANLQNAGWQPFDVINSANTWYSRGTPILDLVIIGGGKNAPVSEDWYVTRPLNFTKVSPDVGLPIQYIAGNSLSRYDFAGYTRPGTYKVTFVGTNVNVDAQKSVVRQLEITITP</sequence>
<name>A0A5M9HE05_9SPHI</name>
<comment type="caution">
    <text evidence="2">The sequence shown here is derived from an EMBL/GenBank/DDBJ whole genome shotgun (WGS) entry which is preliminary data.</text>
</comment>
<proteinExistence type="predicted"/>
<keyword evidence="3" id="KW-1185">Reference proteome</keyword>
<organism evidence="2 3">
    <name type="scientific">Arcticibacter tournemirensis</name>
    <dbReference type="NCBI Taxonomy" id="699437"/>
    <lineage>
        <taxon>Bacteria</taxon>
        <taxon>Pseudomonadati</taxon>
        <taxon>Bacteroidota</taxon>
        <taxon>Sphingobacteriia</taxon>
        <taxon>Sphingobacteriales</taxon>
        <taxon>Sphingobacteriaceae</taxon>
        <taxon>Arcticibacter</taxon>
    </lineage>
</organism>
<dbReference type="InterPro" id="IPR032185">
    <property type="entry name" value="DUF5017"/>
</dbReference>